<evidence type="ECO:0008006" key="3">
    <source>
        <dbReference type="Google" id="ProtNLM"/>
    </source>
</evidence>
<evidence type="ECO:0000313" key="2">
    <source>
        <dbReference type="Proteomes" id="UP000015441"/>
    </source>
</evidence>
<dbReference type="Proteomes" id="UP000015441">
    <property type="component" value="Unassembled WGS sequence"/>
</dbReference>
<dbReference type="InterPro" id="IPR046341">
    <property type="entry name" value="SET_dom_sf"/>
</dbReference>
<dbReference type="HOGENOM" id="CLU_073382_3_0_1"/>
<dbReference type="STRING" id="546991.N1JAI4"/>
<dbReference type="InterPro" id="IPR053201">
    <property type="entry name" value="Flavunoidine_N-MTase"/>
</dbReference>
<organism evidence="1 2">
    <name type="scientific">Blumeria graminis f. sp. hordei (strain DH14)</name>
    <name type="common">Barley powdery mildew</name>
    <name type="synonym">Oidium monilioides f. sp. hordei</name>
    <dbReference type="NCBI Taxonomy" id="546991"/>
    <lineage>
        <taxon>Eukaryota</taxon>
        <taxon>Fungi</taxon>
        <taxon>Dikarya</taxon>
        <taxon>Ascomycota</taxon>
        <taxon>Pezizomycotina</taxon>
        <taxon>Leotiomycetes</taxon>
        <taxon>Erysiphales</taxon>
        <taxon>Erysiphaceae</taxon>
        <taxon>Blumeria</taxon>
        <taxon>Blumeria hordei</taxon>
    </lineage>
</organism>
<keyword evidence="2" id="KW-1185">Reference proteome</keyword>
<accession>N1JAI4</accession>
<reference evidence="1 2" key="1">
    <citation type="journal article" date="2010" name="Science">
        <title>Genome expansion and gene loss in powdery mildew fungi reveal tradeoffs in extreme parasitism.</title>
        <authorList>
            <person name="Spanu P.D."/>
            <person name="Abbott J.C."/>
            <person name="Amselem J."/>
            <person name="Burgis T.A."/>
            <person name="Soanes D.M."/>
            <person name="Stueber K."/>
            <person name="Ver Loren van Themaat E."/>
            <person name="Brown J.K.M."/>
            <person name="Butcher S.A."/>
            <person name="Gurr S.J."/>
            <person name="Lebrun M.-H."/>
            <person name="Ridout C.J."/>
            <person name="Schulze-Lefert P."/>
            <person name="Talbot N.J."/>
            <person name="Ahmadinejad N."/>
            <person name="Ametz C."/>
            <person name="Barton G.R."/>
            <person name="Benjdia M."/>
            <person name="Bidzinski P."/>
            <person name="Bindschedler L.V."/>
            <person name="Both M."/>
            <person name="Brewer M.T."/>
            <person name="Cadle-Davidson L."/>
            <person name="Cadle-Davidson M.M."/>
            <person name="Collemare J."/>
            <person name="Cramer R."/>
            <person name="Frenkel O."/>
            <person name="Godfrey D."/>
            <person name="Harriman J."/>
            <person name="Hoede C."/>
            <person name="King B.C."/>
            <person name="Klages S."/>
            <person name="Kleemann J."/>
            <person name="Knoll D."/>
            <person name="Koti P.S."/>
            <person name="Kreplak J."/>
            <person name="Lopez-Ruiz F.J."/>
            <person name="Lu X."/>
            <person name="Maekawa T."/>
            <person name="Mahanil S."/>
            <person name="Micali C."/>
            <person name="Milgroom M.G."/>
            <person name="Montana G."/>
            <person name="Noir S."/>
            <person name="O'Connell R.J."/>
            <person name="Oberhaensli S."/>
            <person name="Parlange F."/>
            <person name="Pedersen C."/>
            <person name="Quesneville H."/>
            <person name="Reinhardt R."/>
            <person name="Rott M."/>
            <person name="Sacristan S."/>
            <person name="Schmidt S.M."/>
            <person name="Schoen M."/>
            <person name="Skamnioti P."/>
            <person name="Sommer H."/>
            <person name="Stephens A."/>
            <person name="Takahara H."/>
            <person name="Thordal-Christensen H."/>
            <person name="Vigouroux M."/>
            <person name="Wessling R."/>
            <person name="Wicker T."/>
            <person name="Panstruga R."/>
        </authorList>
    </citation>
    <scope>NUCLEOTIDE SEQUENCE [LARGE SCALE GENOMIC DNA]</scope>
    <source>
        <strain evidence="1">DH14</strain>
    </source>
</reference>
<dbReference type="InParanoid" id="N1JAI4"/>
<name>N1JAI4_BLUG1</name>
<dbReference type="eggNOG" id="ENOG502S11B">
    <property type="taxonomic scope" value="Eukaryota"/>
</dbReference>
<evidence type="ECO:0000313" key="1">
    <source>
        <dbReference type="EMBL" id="CCU74927.1"/>
    </source>
</evidence>
<dbReference type="OrthoDB" id="5984008at2759"/>
<sequence length="196" mass="22251">MAPIKPDWIQPSHPEILQVVYGNDVDKFQSKTYSIIRMPPNSDRIPKIFKSIQSNSLCQVFAKLTEPPCSIAQGPSYDTVQVAKDIHLQLNSDLMYLDHSCDPSLIVDTAQRTIFTGPQGLIPGQELTFFYPSTEWSMDQPFDCNCRSQNCLGRISGARFLNPHELKGRWINHHILEMFRDSEKIRLSSNSCAPNP</sequence>
<comment type="caution">
    <text evidence="1">The sequence shown here is derived from an EMBL/GenBank/DDBJ whole genome shotgun (WGS) entry which is preliminary data.</text>
</comment>
<dbReference type="PANTHER" id="PTHR12350:SF19">
    <property type="entry name" value="SET DOMAIN-CONTAINING PROTEIN"/>
    <property type="match status" value="1"/>
</dbReference>
<dbReference type="Gene3D" id="2.170.270.10">
    <property type="entry name" value="SET domain"/>
    <property type="match status" value="1"/>
</dbReference>
<proteinExistence type="predicted"/>
<protein>
    <recommendedName>
        <fullName evidence="3">Post-SET domain-containing protein</fullName>
    </recommendedName>
</protein>
<dbReference type="AlphaFoldDB" id="N1JAI4"/>
<dbReference type="PANTHER" id="PTHR12350">
    <property type="entry name" value="HISTONE-LYSINE N-METHYLTRANSFERASE-RELATED"/>
    <property type="match status" value="1"/>
</dbReference>
<dbReference type="SUPFAM" id="SSF82199">
    <property type="entry name" value="SET domain"/>
    <property type="match status" value="1"/>
</dbReference>
<dbReference type="EMBL" id="CAUH01000725">
    <property type="protein sequence ID" value="CCU74927.1"/>
    <property type="molecule type" value="Genomic_DNA"/>
</dbReference>
<gene>
    <name evidence="1" type="ORF">BGHDH14_bgh04941</name>
</gene>